<evidence type="ECO:0000256" key="1">
    <source>
        <dbReference type="SAM" id="MobiDB-lite"/>
    </source>
</evidence>
<proteinExistence type="predicted"/>
<sequence length="215" mass="24021">MMLPLILAEITTLQHETTCVTVATLEKFEVGQSGWYYDGCVGCTKSASLQDGKLVCYSKHISPTPVPRYKLEVLAVDGKYKARFIFWDGDCVMLIGKSALQMKNELIEADEDDPLEFPYALDAILKQELAIMAVFQPNKSRLSVISFKVDEDFRKRVRGSFSSEEEPLSARADHDPAVGNSTLTPSKRTLPNVVEDIESVQLSATKLIKDIKKEK</sequence>
<evidence type="ECO:0000313" key="3">
    <source>
        <dbReference type="Proteomes" id="UP001157006"/>
    </source>
</evidence>
<evidence type="ECO:0000313" key="2">
    <source>
        <dbReference type="EMBL" id="CAI8619545.1"/>
    </source>
</evidence>
<gene>
    <name evidence="2" type="ORF">VFH_VI176680</name>
</gene>
<feature type="region of interest" description="Disordered" evidence="1">
    <location>
        <begin position="164"/>
        <end position="186"/>
    </location>
</feature>
<dbReference type="Gene3D" id="2.40.50.140">
    <property type="entry name" value="Nucleic acid-binding proteins"/>
    <property type="match status" value="1"/>
</dbReference>
<dbReference type="SUPFAM" id="SSF50249">
    <property type="entry name" value="Nucleic acid-binding proteins"/>
    <property type="match status" value="1"/>
</dbReference>
<name>A0AAV1BDI3_VICFA</name>
<evidence type="ECO:0008006" key="4">
    <source>
        <dbReference type="Google" id="ProtNLM"/>
    </source>
</evidence>
<accession>A0AAV1BDI3</accession>
<dbReference type="AlphaFoldDB" id="A0AAV1BDI3"/>
<reference evidence="2 3" key="1">
    <citation type="submission" date="2023-01" db="EMBL/GenBank/DDBJ databases">
        <authorList>
            <person name="Kreplak J."/>
        </authorList>
    </citation>
    <scope>NUCLEOTIDE SEQUENCE [LARGE SCALE GENOMIC DNA]</scope>
</reference>
<organism evidence="2 3">
    <name type="scientific">Vicia faba</name>
    <name type="common">Broad bean</name>
    <name type="synonym">Faba vulgaris</name>
    <dbReference type="NCBI Taxonomy" id="3906"/>
    <lineage>
        <taxon>Eukaryota</taxon>
        <taxon>Viridiplantae</taxon>
        <taxon>Streptophyta</taxon>
        <taxon>Embryophyta</taxon>
        <taxon>Tracheophyta</taxon>
        <taxon>Spermatophyta</taxon>
        <taxon>Magnoliopsida</taxon>
        <taxon>eudicotyledons</taxon>
        <taxon>Gunneridae</taxon>
        <taxon>Pentapetalae</taxon>
        <taxon>rosids</taxon>
        <taxon>fabids</taxon>
        <taxon>Fabales</taxon>
        <taxon>Fabaceae</taxon>
        <taxon>Papilionoideae</taxon>
        <taxon>50 kb inversion clade</taxon>
        <taxon>NPAAA clade</taxon>
        <taxon>Hologalegina</taxon>
        <taxon>IRL clade</taxon>
        <taxon>Fabeae</taxon>
        <taxon>Vicia</taxon>
    </lineage>
</organism>
<dbReference type="Proteomes" id="UP001157006">
    <property type="component" value="Chromosome 6"/>
</dbReference>
<dbReference type="EMBL" id="OX451741">
    <property type="protein sequence ID" value="CAI8619545.1"/>
    <property type="molecule type" value="Genomic_DNA"/>
</dbReference>
<keyword evidence="3" id="KW-1185">Reference proteome</keyword>
<dbReference type="InterPro" id="IPR012340">
    <property type="entry name" value="NA-bd_OB-fold"/>
</dbReference>
<protein>
    <recommendedName>
        <fullName evidence="4">Replication factor A C-terminal domain-containing protein</fullName>
    </recommendedName>
</protein>